<feature type="transmembrane region" description="Helical" evidence="1">
    <location>
        <begin position="20"/>
        <end position="47"/>
    </location>
</feature>
<keyword evidence="1" id="KW-0812">Transmembrane</keyword>
<dbReference type="AlphaFoldDB" id="A0A3M7PGZ6"/>
<evidence type="ECO:0000256" key="1">
    <source>
        <dbReference type="SAM" id="Phobius"/>
    </source>
</evidence>
<protein>
    <submittedName>
        <fullName evidence="2">Uncharacterized protein</fullName>
    </submittedName>
</protein>
<comment type="caution">
    <text evidence="2">The sequence shown here is derived from an EMBL/GenBank/DDBJ whole genome shotgun (WGS) entry which is preliminary data.</text>
</comment>
<accession>A0A3M7PGZ6</accession>
<gene>
    <name evidence="2" type="ORF">BpHYR1_047631</name>
</gene>
<feature type="transmembrane region" description="Helical" evidence="1">
    <location>
        <begin position="553"/>
        <end position="571"/>
    </location>
</feature>
<sequence>MFRAIFIKLRNIYNSLSKQYASLIVEHTLAIVSCYLLLMTCLSFGLFQARLEADSQKLTHVKNSEVVENAHTISKLFPYQKNNYFTHKSIDLGHYVEIIVKVRDRNGSFMSQHALDKFNQIYDNITRALVIPAHDPESNSTANLTYMDNLCPRRLKICAIEGSILRMKQFQDNLLNKKVNYDRNDPTQLYTEITLDAFDGTSLNFVFGKKREEECHNRFGKEKCYIHSVNIFRTRFELLSETGDDQKNAIKFMNTFEDYMDQVSQASEYHLFDISYHTSHTLEKEIVKYSVFDFKYILGSFVSIWTIYFLFMWFDLRMFKVYFREKFLNQAAGRMLSQRKKSKIFSKWFKINLYMIKTSGFLVFATFIQFSLTILSTVGLMSLFSLPVNQLLYSIIFILMIINCHQSLMLFKNISDYKLKSVSQLKVKLDLANGSDRSLFNLDIKKKLTRTIQLILVPSFCTLSTSVGAYMTLRSILMKKFEFIFFMIKYEILNQNIKTSAENHFDGVHSALYILILQNKNVQQSMLNFVAEEFLFNLYLNFTILELKGKKNYFYLEIIISVANFFFSRGVRNENFTFIRIYLIREIFICYFIKLIKLPYTLAHSTKDFFFF</sequence>
<feature type="transmembrane region" description="Helical" evidence="1">
    <location>
        <begin position="583"/>
        <end position="602"/>
    </location>
</feature>
<feature type="transmembrane region" description="Helical" evidence="1">
    <location>
        <begin position="454"/>
        <end position="473"/>
    </location>
</feature>
<feature type="transmembrane region" description="Helical" evidence="1">
    <location>
        <begin position="296"/>
        <end position="316"/>
    </location>
</feature>
<feature type="transmembrane region" description="Helical" evidence="1">
    <location>
        <begin position="391"/>
        <end position="411"/>
    </location>
</feature>
<evidence type="ECO:0000313" key="2">
    <source>
        <dbReference type="EMBL" id="RMZ98319.1"/>
    </source>
</evidence>
<organism evidence="2 3">
    <name type="scientific">Brachionus plicatilis</name>
    <name type="common">Marine rotifer</name>
    <name type="synonym">Brachionus muelleri</name>
    <dbReference type="NCBI Taxonomy" id="10195"/>
    <lineage>
        <taxon>Eukaryota</taxon>
        <taxon>Metazoa</taxon>
        <taxon>Spiralia</taxon>
        <taxon>Gnathifera</taxon>
        <taxon>Rotifera</taxon>
        <taxon>Eurotatoria</taxon>
        <taxon>Monogononta</taxon>
        <taxon>Pseudotrocha</taxon>
        <taxon>Ploima</taxon>
        <taxon>Brachionidae</taxon>
        <taxon>Brachionus</taxon>
    </lineage>
</organism>
<dbReference type="Proteomes" id="UP000276133">
    <property type="component" value="Unassembled WGS sequence"/>
</dbReference>
<proteinExistence type="predicted"/>
<evidence type="ECO:0000313" key="3">
    <source>
        <dbReference type="Proteomes" id="UP000276133"/>
    </source>
</evidence>
<keyword evidence="3" id="KW-1185">Reference proteome</keyword>
<dbReference type="EMBL" id="REGN01010846">
    <property type="protein sequence ID" value="RMZ98319.1"/>
    <property type="molecule type" value="Genomic_DNA"/>
</dbReference>
<reference evidence="2 3" key="1">
    <citation type="journal article" date="2018" name="Sci. Rep.">
        <title>Genomic signatures of local adaptation to the degree of environmental predictability in rotifers.</title>
        <authorList>
            <person name="Franch-Gras L."/>
            <person name="Hahn C."/>
            <person name="Garcia-Roger E.M."/>
            <person name="Carmona M.J."/>
            <person name="Serra M."/>
            <person name="Gomez A."/>
        </authorList>
    </citation>
    <scope>NUCLEOTIDE SEQUENCE [LARGE SCALE GENOMIC DNA]</scope>
    <source>
        <strain evidence="2">HYR1</strain>
    </source>
</reference>
<keyword evidence="1" id="KW-1133">Transmembrane helix</keyword>
<keyword evidence="1" id="KW-0472">Membrane</keyword>
<name>A0A3M7PGZ6_BRAPC</name>